<dbReference type="InterPro" id="IPR001926">
    <property type="entry name" value="TrpB-like_PALP"/>
</dbReference>
<dbReference type="Proteomes" id="UP000705983">
    <property type="component" value="Unassembled WGS sequence"/>
</dbReference>
<comment type="caution">
    <text evidence="4">The sequence shown here is derived from an EMBL/GenBank/DDBJ whole genome shotgun (WGS) entry which is preliminary data.</text>
</comment>
<proteinExistence type="predicted"/>
<sequence>MTDLPTFEDVAAAAARIKPYTHETRVVGSRLLNRYLGVEVLIKCENQQRAGSFKSRGAFNAVLARAERGLVSKDRGIVTFSSGNHAQAMALVSYQLEIPVVVFMPTDAPKVKVDMTKSYGVEVRMYNPETDNRIEMAQQLAAERDLEIIPSFDDPDIIAGQGTAIMELIREVGHLDDVVLPVGGGGLISGSALASKVFNPNAHVWGVEPENANDAQQSLAKGEVVTIPAPTTIADGARVRHISELTLELMQKRVDGIITVSDDEIFTAMKLVADRLKLVAEPTGVLGLAGIKNLVASGQIERGSRVGVVLSGGNVDLDTFASCISKPDDALAQMQAWKQ</sequence>
<reference evidence="5" key="1">
    <citation type="submission" date="2021-02" db="EMBL/GenBank/DDBJ databases">
        <title>Leucobacter sp. CX169.</title>
        <authorList>
            <person name="Cheng Y."/>
        </authorList>
    </citation>
    <scope>NUCLEOTIDE SEQUENCE [LARGE SCALE GENOMIC DNA]</scope>
    <source>
        <strain evidence="5">JY899</strain>
    </source>
</reference>
<feature type="domain" description="Tryptophan synthase beta chain-like PALP" evidence="3">
    <location>
        <begin position="20"/>
        <end position="312"/>
    </location>
</feature>
<dbReference type="EMBL" id="JAFFJS010000001">
    <property type="protein sequence ID" value="MBM9432210.1"/>
    <property type="molecule type" value="Genomic_DNA"/>
</dbReference>
<name>A0ABS2TC40_9ACTO</name>
<dbReference type="PANTHER" id="PTHR43050:SF1">
    <property type="entry name" value="SERINE RACEMASE"/>
    <property type="match status" value="1"/>
</dbReference>
<dbReference type="Gene3D" id="3.40.50.1100">
    <property type="match status" value="2"/>
</dbReference>
<dbReference type="SUPFAM" id="SSF53686">
    <property type="entry name" value="Tryptophan synthase beta subunit-like PLP-dependent enzymes"/>
    <property type="match status" value="1"/>
</dbReference>
<dbReference type="CDD" id="cd01562">
    <property type="entry name" value="Thr-dehyd"/>
    <property type="match status" value="1"/>
</dbReference>
<dbReference type="RefSeq" id="WP_187995841.1">
    <property type="nucleotide sequence ID" value="NZ_JACEXG010000001.1"/>
</dbReference>
<keyword evidence="5" id="KW-1185">Reference proteome</keyword>
<evidence type="ECO:0000256" key="1">
    <source>
        <dbReference type="ARBA" id="ARBA00001933"/>
    </source>
</evidence>
<evidence type="ECO:0000259" key="3">
    <source>
        <dbReference type="Pfam" id="PF00291"/>
    </source>
</evidence>
<dbReference type="Pfam" id="PF00291">
    <property type="entry name" value="PALP"/>
    <property type="match status" value="1"/>
</dbReference>
<comment type="cofactor">
    <cofactor evidence="1">
        <name>pyridoxal 5'-phosphate</name>
        <dbReference type="ChEBI" id="CHEBI:597326"/>
    </cofactor>
</comment>
<protein>
    <submittedName>
        <fullName evidence="4">Pyridoxal-phosphate dependent enzyme</fullName>
    </submittedName>
</protein>
<organism evidence="4 5">
    <name type="scientific">Flaviflexus equikiangi</name>
    <dbReference type="NCBI Taxonomy" id="2758573"/>
    <lineage>
        <taxon>Bacteria</taxon>
        <taxon>Bacillati</taxon>
        <taxon>Actinomycetota</taxon>
        <taxon>Actinomycetes</taxon>
        <taxon>Actinomycetales</taxon>
        <taxon>Actinomycetaceae</taxon>
        <taxon>Flaviflexus</taxon>
    </lineage>
</organism>
<evidence type="ECO:0000313" key="4">
    <source>
        <dbReference type="EMBL" id="MBM9432210.1"/>
    </source>
</evidence>
<accession>A0ABS2TC40</accession>
<evidence type="ECO:0000256" key="2">
    <source>
        <dbReference type="ARBA" id="ARBA00022898"/>
    </source>
</evidence>
<keyword evidence="2" id="KW-0663">Pyridoxal phosphate</keyword>
<dbReference type="PANTHER" id="PTHR43050">
    <property type="entry name" value="SERINE / THREONINE RACEMASE FAMILY MEMBER"/>
    <property type="match status" value="1"/>
</dbReference>
<evidence type="ECO:0000313" key="5">
    <source>
        <dbReference type="Proteomes" id="UP000705983"/>
    </source>
</evidence>
<gene>
    <name evidence="4" type="ORF">JVW63_00575</name>
</gene>
<dbReference type="InterPro" id="IPR036052">
    <property type="entry name" value="TrpB-like_PALP_sf"/>
</dbReference>